<accession>A0A0M7AVC9</accession>
<evidence type="ECO:0000313" key="3">
    <source>
        <dbReference type="Proteomes" id="UP000053235"/>
    </source>
</evidence>
<dbReference type="Proteomes" id="UP000053235">
    <property type="component" value="Unassembled WGS sequence"/>
</dbReference>
<dbReference type="InterPro" id="IPR039728">
    <property type="entry name" value="GLG1"/>
</dbReference>
<dbReference type="EMBL" id="CXWD01000036">
    <property type="protein sequence ID" value="CTQ77544.1"/>
    <property type="molecule type" value="Genomic_DNA"/>
</dbReference>
<dbReference type="STRING" id="388408.LAX5112_04946"/>
<sequence length="139" mass="14501">MLKFKRLSSAALAIGLTVGSGVIFPASAQGVLEACEPEIVEFCSTVEPGNGRVLSCLYAHETKISRTCGDAFDDIGDVIDGLFFTIGSTLAICDADLQKHCADTRFGQGRLLSCLAEVQADLEPACSGVVAELSGELAN</sequence>
<feature type="chain" id="PRO_5005809962" evidence="1">
    <location>
        <begin position="29"/>
        <end position="139"/>
    </location>
</feature>
<protein>
    <submittedName>
        <fullName evidence="2">Cysteine rich repeat</fullName>
    </submittedName>
</protein>
<dbReference type="RefSeq" id="WP_055674087.1">
    <property type="nucleotide sequence ID" value="NZ_CXWD01000036.1"/>
</dbReference>
<keyword evidence="1" id="KW-0732">Signal</keyword>
<reference evidence="3" key="1">
    <citation type="submission" date="2015-07" db="EMBL/GenBank/DDBJ databases">
        <authorList>
            <person name="Rodrigo-Torres Lidia"/>
            <person name="Arahal R.David."/>
        </authorList>
    </citation>
    <scope>NUCLEOTIDE SEQUENCE [LARGE SCALE GENOMIC DNA]</scope>
    <source>
        <strain evidence="3">CECT 5112</strain>
    </source>
</reference>
<feature type="signal peptide" evidence="1">
    <location>
        <begin position="1"/>
        <end position="28"/>
    </location>
</feature>
<gene>
    <name evidence="2" type="ORF">LAX5112_04946</name>
</gene>
<evidence type="ECO:0000256" key="1">
    <source>
        <dbReference type="SAM" id="SignalP"/>
    </source>
</evidence>
<dbReference type="GO" id="GO:0016020">
    <property type="term" value="C:membrane"/>
    <property type="evidence" value="ECO:0007669"/>
    <property type="project" value="InterPro"/>
</dbReference>
<keyword evidence="3" id="KW-1185">Reference proteome</keyword>
<dbReference type="PANTHER" id="PTHR11884:SF1">
    <property type="entry name" value="GOLGI APPARATUS PROTEIN 1"/>
    <property type="match status" value="1"/>
</dbReference>
<dbReference type="InterPro" id="IPR001893">
    <property type="entry name" value="Cys-rich_GLG1_repeat"/>
</dbReference>
<dbReference type="OrthoDB" id="7060861at2"/>
<dbReference type="PANTHER" id="PTHR11884">
    <property type="entry name" value="SELECTIN LIGAND RELATED"/>
    <property type="match status" value="1"/>
</dbReference>
<dbReference type="Pfam" id="PF00839">
    <property type="entry name" value="Cys_rich_FGFR"/>
    <property type="match status" value="2"/>
</dbReference>
<evidence type="ECO:0000313" key="2">
    <source>
        <dbReference type="EMBL" id="CTQ77544.1"/>
    </source>
</evidence>
<proteinExistence type="predicted"/>
<name>A0A0M7AVC9_9HYPH</name>
<organism evidence="2 3">
    <name type="scientific">Roseibium alexandrii</name>
    <dbReference type="NCBI Taxonomy" id="388408"/>
    <lineage>
        <taxon>Bacteria</taxon>
        <taxon>Pseudomonadati</taxon>
        <taxon>Pseudomonadota</taxon>
        <taxon>Alphaproteobacteria</taxon>
        <taxon>Hyphomicrobiales</taxon>
        <taxon>Stappiaceae</taxon>
        <taxon>Roseibium</taxon>
    </lineage>
</organism>
<dbReference type="AlphaFoldDB" id="A0A0M7AVC9"/>